<dbReference type="NCBIfam" id="TIGR01494">
    <property type="entry name" value="ATPase_P-type"/>
    <property type="match status" value="1"/>
</dbReference>
<dbReference type="GO" id="GO:0015086">
    <property type="term" value="F:cadmium ion transmembrane transporter activity"/>
    <property type="evidence" value="ECO:0007669"/>
    <property type="project" value="TreeGrafter"/>
</dbReference>
<dbReference type="InterPro" id="IPR008250">
    <property type="entry name" value="ATPase_P-typ_transduc_dom_A_sf"/>
</dbReference>
<dbReference type="SFLD" id="SFLDF00027">
    <property type="entry name" value="p-type_atpase"/>
    <property type="match status" value="1"/>
</dbReference>
<evidence type="ECO:0000256" key="7">
    <source>
        <dbReference type="ARBA" id="ARBA00023136"/>
    </source>
</evidence>
<dbReference type="GO" id="GO:0016887">
    <property type="term" value="F:ATP hydrolysis activity"/>
    <property type="evidence" value="ECO:0007669"/>
    <property type="project" value="InterPro"/>
</dbReference>
<comment type="subcellular location">
    <subcellularLocation>
        <location evidence="10">Cell membrane</location>
    </subcellularLocation>
    <subcellularLocation>
        <location evidence="1">Membrane</location>
    </subcellularLocation>
</comment>
<keyword evidence="13" id="KW-1185">Reference proteome</keyword>
<dbReference type="SFLD" id="SFLDG00002">
    <property type="entry name" value="C1.7:_P-type_atpase_like"/>
    <property type="match status" value="1"/>
</dbReference>
<dbReference type="SFLD" id="SFLDS00003">
    <property type="entry name" value="Haloacid_Dehalogenase"/>
    <property type="match status" value="1"/>
</dbReference>
<dbReference type="PROSITE" id="PS00154">
    <property type="entry name" value="ATPASE_E1_E2"/>
    <property type="match status" value="1"/>
</dbReference>
<keyword evidence="10" id="KW-0067">ATP-binding</keyword>
<keyword evidence="6 10" id="KW-1133">Transmembrane helix</keyword>
<dbReference type="Proteomes" id="UP000241247">
    <property type="component" value="Unassembled WGS sequence"/>
</dbReference>
<accession>A0A2T5B312</accession>
<dbReference type="GO" id="GO:0016463">
    <property type="term" value="F:P-type zinc transporter activity"/>
    <property type="evidence" value="ECO:0007669"/>
    <property type="project" value="UniProtKB-EC"/>
</dbReference>
<evidence type="ECO:0000256" key="3">
    <source>
        <dbReference type="ARBA" id="ARBA00022692"/>
    </source>
</evidence>
<keyword evidence="3 10" id="KW-0812">Transmembrane</keyword>
<protein>
    <recommendedName>
        <fullName evidence="8">P-type Zn(2+) transporter</fullName>
        <ecNumber evidence="8">7.2.2.12</ecNumber>
    </recommendedName>
</protein>
<evidence type="ECO:0000313" key="13">
    <source>
        <dbReference type="Proteomes" id="UP000241247"/>
    </source>
</evidence>
<reference evidence="12 13" key="1">
    <citation type="submission" date="2018-04" db="EMBL/GenBank/DDBJ databases">
        <title>Genomic Encyclopedia of Type Strains, Phase IV (KMG-IV): sequencing the most valuable type-strain genomes for metagenomic binning, comparative biology and taxonomic classification.</title>
        <authorList>
            <person name="Goeker M."/>
        </authorList>
    </citation>
    <scope>NUCLEOTIDE SEQUENCE [LARGE SCALE GENOMIC DNA]</scope>
    <source>
        <strain evidence="12 13">DSM 7138</strain>
    </source>
</reference>
<dbReference type="InterPro" id="IPR023214">
    <property type="entry name" value="HAD_sf"/>
</dbReference>
<evidence type="ECO:0000256" key="1">
    <source>
        <dbReference type="ARBA" id="ARBA00004370"/>
    </source>
</evidence>
<dbReference type="SUPFAM" id="SSF56784">
    <property type="entry name" value="HAD-like"/>
    <property type="match status" value="1"/>
</dbReference>
<dbReference type="SUPFAM" id="SSF81665">
    <property type="entry name" value="Calcium ATPase, transmembrane domain M"/>
    <property type="match status" value="1"/>
</dbReference>
<dbReference type="GO" id="GO:0005886">
    <property type="term" value="C:plasma membrane"/>
    <property type="evidence" value="ECO:0007669"/>
    <property type="project" value="UniProtKB-SubCell"/>
</dbReference>
<keyword evidence="10" id="KW-1003">Cell membrane</keyword>
<name>A0A2T5B312_MYCDI</name>
<evidence type="ECO:0000256" key="9">
    <source>
        <dbReference type="ARBA" id="ARBA00047308"/>
    </source>
</evidence>
<feature type="transmembrane region" description="Helical" evidence="10">
    <location>
        <begin position="235"/>
        <end position="254"/>
    </location>
</feature>
<feature type="transmembrane region" description="Helical" evidence="10">
    <location>
        <begin position="260"/>
        <end position="281"/>
    </location>
</feature>
<dbReference type="InterPro" id="IPR027256">
    <property type="entry name" value="P-typ_ATPase_IB"/>
</dbReference>
<evidence type="ECO:0000256" key="5">
    <source>
        <dbReference type="ARBA" id="ARBA00022967"/>
    </source>
</evidence>
<keyword evidence="4 10" id="KW-0479">Metal-binding</keyword>
<dbReference type="Gene3D" id="3.40.1110.10">
    <property type="entry name" value="Calcium-transporting ATPase, cytoplasmic domain N"/>
    <property type="match status" value="1"/>
</dbReference>
<dbReference type="GO" id="GO:0046872">
    <property type="term" value="F:metal ion binding"/>
    <property type="evidence" value="ECO:0007669"/>
    <property type="project" value="UniProtKB-KW"/>
</dbReference>
<keyword evidence="5" id="KW-1278">Translocase</keyword>
<dbReference type="InterPro" id="IPR018303">
    <property type="entry name" value="ATPase_P-typ_P_site"/>
</dbReference>
<proteinExistence type="inferred from homology"/>
<dbReference type="NCBIfam" id="TIGR01525">
    <property type="entry name" value="ATPase-IB_hvy"/>
    <property type="match status" value="1"/>
</dbReference>
<dbReference type="InterPro" id="IPR023299">
    <property type="entry name" value="ATPase_P-typ_cyto_dom_N"/>
</dbReference>
<keyword evidence="10" id="KW-0547">Nucleotide-binding</keyword>
<evidence type="ECO:0000256" key="8">
    <source>
        <dbReference type="ARBA" id="ARBA00039097"/>
    </source>
</evidence>
<dbReference type="Gene3D" id="3.40.50.1000">
    <property type="entry name" value="HAD superfamily/HAD-like"/>
    <property type="match status" value="1"/>
</dbReference>
<sequence length="612" mass="63417">MPAVPRTLFTLRSMLVVIATAGLAAGTVSWLFGSGTWADRIWFTATVPVLAALVVEIVTSLRRGEVGLDLVAALSMTAALAFGEPLAANVVALMYSGGQLLESYAEGRARHEMTALLGRVAHTAMRYAGEALQEVPVEAIRPGERILVRHGEVVPVDGTLASDAAALDQSSLTGESTTVEKARGDEILSGSTNLGNAFDLLAVRPAAESTYANIVRLVRQAQESKAPSVRIADRYAVWFLVLTLLIAGIAWWISGDRIRALAVLVVATPCPLILALPVAIISGMSRSARLGVLIKTGGALEALAKVTTAVLDKTGTLTHGQASVVEVRTAEGWDAQQVLQLAASLDQASSHVIADALVEDARRRGLVLSTPSDVSEAAGTGVSGLVDGRRVTIGGSRYVRDNSRKGDPYALRAGVPDDAAVVAVAVDGELAGIIVLADHVRPDAAAMLEAFHKVGIRRIVLASGDRSDVVAAIAGKLGIGEAHGELDPAQKVEIVRREAAKAPTMMVGDGVNDAPALAAATVGIAMGARGAAASSESADVVLLVDRLDNLIKAIHAAHRTKKIALQSVLVGLGLSVVAMLVAAAGYLPPVAGAFTQELIDIAVIVNALRALR</sequence>
<evidence type="ECO:0000259" key="11">
    <source>
        <dbReference type="Pfam" id="PF00122"/>
    </source>
</evidence>
<evidence type="ECO:0000256" key="4">
    <source>
        <dbReference type="ARBA" id="ARBA00022723"/>
    </source>
</evidence>
<comment type="catalytic activity">
    <reaction evidence="9">
        <text>Zn(2+)(in) + ATP + H2O = Zn(2+)(out) + ADP + phosphate + H(+)</text>
        <dbReference type="Rhea" id="RHEA:20621"/>
        <dbReference type="ChEBI" id="CHEBI:15377"/>
        <dbReference type="ChEBI" id="CHEBI:15378"/>
        <dbReference type="ChEBI" id="CHEBI:29105"/>
        <dbReference type="ChEBI" id="CHEBI:30616"/>
        <dbReference type="ChEBI" id="CHEBI:43474"/>
        <dbReference type="ChEBI" id="CHEBI:456216"/>
        <dbReference type="EC" id="7.2.2.12"/>
    </reaction>
</comment>
<feature type="transmembrane region" description="Helical" evidence="10">
    <location>
        <begin position="568"/>
        <end position="587"/>
    </location>
</feature>
<dbReference type="PANTHER" id="PTHR48085">
    <property type="entry name" value="CADMIUM/ZINC-TRANSPORTING ATPASE HMA2-RELATED"/>
    <property type="match status" value="1"/>
</dbReference>
<dbReference type="EC" id="7.2.2.12" evidence="8"/>
<evidence type="ECO:0000256" key="6">
    <source>
        <dbReference type="ARBA" id="ARBA00022989"/>
    </source>
</evidence>
<comment type="similarity">
    <text evidence="2 10">Belongs to the cation transport ATPase (P-type) (TC 3.A.3) family. Type IB subfamily.</text>
</comment>
<feature type="domain" description="P-type ATPase A" evidence="11">
    <location>
        <begin position="121"/>
        <end position="218"/>
    </location>
</feature>
<feature type="transmembrane region" description="Helical" evidence="10">
    <location>
        <begin position="40"/>
        <end position="58"/>
    </location>
</feature>
<gene>
    <name evidence="12" type="ORF">C7449_10660</name>
</gene>
<dbReference type="GO" id="GO:0005524">
    <property type="term" value="F:ATP binding"/>
    <property type="evidence" value="ECO:0007669"/>
    <property type="project" value="UniProtKB-UniRule"/>
</dbReference>
<keyword evidence="7 10" id="KW-0472">Membrane</keyword>
<dbReference type="Pfam" id="PF00702">
    <property type="entry name" value="Hydrolase"/>
    <property type="match status" value="1"/>
</dbReference>
<dbReference type="InterPro" id="IPR036412">
    <property type="entry name" value="HAD-like_sf"/>
</dbReference>
<dbReference type="EMBL" id="PZZZ01000006">
    <property type="protein sequence ID" value="PTM93375.1"/>
    <property type="molecule type" value="Genomic_DNA"/>
</dbReference>
<dbReference type="PANTHER" id="PTHR48085:SF5">
    <property type="entry name" value="CADMIUM_ZINC-TRANSPORTING ATPASE HMA4-RELATED"/>
    <property type="match status" value="1"/>
</dbReference>
<evidence type="ECO:0000256" key="10">
    <source>
        <dbReference type="RuleBase" id="RU362081"/>
    </source>
</evidence>
<organism evidence="12 13">
    <name type="scientific">Mycoplana dimorpha</name>
    <dbReference type="NCBI Taxonomy" id="28320"/>
    <lineage>
        <taxon>Bacteria</taxon>
        <taxon>Pseudomonadati</taxon>
        <taxon>Pseudomonadota</taxon>
        <taxon>Alphaproteobacteria</taxon>
        <taxon>Hyphomicrobiales</taxon>
        <taxon>Rhizobiaceae</taxon>
        <taxon>Mycoplana</taxon>
    </lineage>
</organism>
<dbReference type="InterPro" id="IPR001757">
    <property type="entry name" value="P_typ_ATPase"/>
</dbReference>
<dbReference type="RefSeq" id="WP_342588264.1">
    <property type="nucleotide sequence ID" value="NZ_JBHEEX010000005.1"/>
</dbReference>
<dbReference type="Pfam" id="PF00122">
    <property type="entry name" value="E1-E2_ATPase"/>
    <property type="match status" value="1"/>
</dbReference>
<evidence type="ECO:0000256" key="2">
    <source>
        <dbReference type="ARBA" id="ARBA00006024"/>
    </source>
</evidence>
<dbReference type="InterPro" id="IPR059000">
    <property type="entry name" value="ATPase_P-type_domA"/>
</dbReference>
<dbReference type="Gene3D" id="2.70.150.10">
    <property type="entry name" value="Calcium-transporting ATPase, cytoplasmic transduction domain A"/>
    <property type="match status" value="1"/>
</dbReference>
<dbReference type="InterPro" id="IPR023298">
    <property type="entry name" value="ATPase_P-typ_TM_dom_sf"/>
</dbReference>
<dbReference type="PRINTS" id="PR00119">
    <property type="entry name" value="CATATPASE"/>
</dbReference>
<comment type="caution">
    <text evidence="12">The sequence shown here is derived from an EMBL/GenBank/DDBJ whole genome shotgun (WGS) entry which is preliminary data.</text>
</comment>
<dbReference type="SUPFAM" id="SSF81653">
    <property type="entry name" value="Calcium ATPase, transduction domain A"/>
    <property type="match status" value="1"/>
</dbReference>
<dbReference type="InterPro" id="IPR051014">
    <property type="entry name" value="Cation_Transport_ATPase_IB"/>
</dbReference>
<dbReference type="InterPro" id="IPR044492">
    <property type="entry name" value="P_typ_ATPase_HD_dom"/>
</dbReference>
<evidence type="ECO:0000313" key="12">
    <source>
        <dbReference type="EMBL" id="PTM93375.1"/>
    </source>
</evidence>
<dbReference type="AlphaFoldDB" id="A0A2T5B312"/>